<evidence type="ECO:0000313" key="1">
    <source>
        <dbReference type="EMBL" id="CQD06942.1"/>
    </source>
</evidence>
<gene>
    <name evidence="1" type="primary">lcdH</name>
    <name evidence="1" type="ORF">BN000_01381</name>
</gene>
<dbReference type="EMBL" id="CTEC01000001">
    <property type="protein sequence ID" value="CQD06942.1"/>
    <property type="molecule type" value="Genomic_DNA"/>
</dbReference>
<keyword evidence="2" id="KW-1185">Reference proteome</keyword>
<dbReference type="InterPro" id="IPR029069">
    <property type="entry name" value="HotDog_dom_sf"/>
</dbReference>
<dbReference type="CDD" id="cd00586">
    <property type="entry name" value="4HBT"/>
    <property type="match status" value="1"/>
</dbReference>
<protein>
    <submittedName>
        <fullName evidence="1">L-carnitine dehydrogenase</fullName>
    </submittedName>
</protein>
<reference evidence="2" key="1">
    <citation type="submission" date="2015-03" db="EMBL/GenBank/DDBJ databases">
        <authorList>
            <person name="Urmite Genomes"/>
        </authorList>
    </citation>
    <scope>NUCLEOTIDE SEQUENCE [LARGE SCALE GENOMIC DNA]</scope>
    <source>
        <strain evidence="2">CSUR P1344</strain>
    </source>
</reference>
<evidence type="ECO:0000313" key="2">
    <source>
        <dbReference type="Proteomes" id="UP000199601"/>
    </source>
</evidence>
<proteinExistence type="predicted"/>
<dbReference type="Proteomes" id="UP000199601">
    <property type="component" value="Unassembled WGS sequence"/>
</dbReference>
<dbReference type="Gene3D" id="3.10.129.10">
    <property type="entry name" value="Hotdog Thioesterase"/>
    <property type="match status" value="1"/>
</dbReference>
<sequence length="171" mass="19155">MPEEQILPSAAQIAQLPCAVTRAVSRDLIDGNGHMNVLHYLDLGSAAADALVREIGIDDAYRTDRQLSLFTVEHHLRYYSELIEDDTADLYARVLDRSPKVVHMISFAVDRYRQRLSATLEMVLVHVDLTRRLPVAMPVDIAAAFDEHVRYSSALEWAAPVCGAMGVRRQP</sequence>
<organism evidence="1 2">
    <name type="scientific">Mycobacterium europaeum</name>
    <dbReference type="NCBI Taxonomy" id="761804"/>
    <lineage>
        <taxon>Bacteria</taxon>
        <taxon>Bacillati</taxon>
        <taxon>Actinomycetota</taxon>
        <taxon>Actinomycetes</taxon>
        <taxon>Mycobacteriales</taxon>
        <taxon>Mycobacteriaceae</taxon>
        <taxon>Mycobacterium</taxon>
        <taxon>Mycobacterium simiae complex</taxon>
    </lineage>
</organism>
<accession>A0A0U1D5U1</accession>
<dbReference type="Pfam" id="PF13279">
    <property type="entry name" value="4HBT_2"/>
    <property type="match status" value="1"/>
</dbReference>
<dbReference type="RefSeq" id="WP_090421411.1">
    <property type="nucleotide sequence ID" value="NZ_CTEC01000001.1"/>
</dbReference>
<name>A0A0U1D5U1_9MYCO</name>
<dbReference type="AlphaFoldDB" id="A0A0U1D5U1"/>
<dbReference type="SUPFAM" id="SSF54637">
    <property type="entry name" value="Thioesterase/thiol ester dehydrase-isomerase"/>
    <property type="match status" value="1"/>
</dbReference>